<organism evidence="2 3">
    <name type="scientific">Protopolystoma xenopodis</name>
    <dbReference type="NCBI Taxonomy" id="117903"/>
    <lineage>
        <taxon>Eukaryota</taxon>
        <taxon>Metazoa</taxon>
        <taxon>Spiralia</taxon>
        <taxon>Lophotrochozoa</taxon>
        <taxon>Platyhelminthes</taxon>
        <taxon>Monogenea</taxon>
        <taxon>Polyopisthocotylea</taxon>
        <taxon>Polystomatidea</taxon>
        <taxon>Polystomatidae</taxon>
        <taxon>Protopolystoma</taxon>
    </lineage>
</organism>
<gene>
    <name evidence="2" type="ORF">PXEA_LOCUS15829</name>
</gene>
<dbReference type="EMBL" id="CAAALY010056150">
    <property type="protein sequence ID" value="VEL22389.1"/>
    <property type="molecule type" value="Genomic_DNA"/>
</dbReference>
<sequence>MKEQFANSDSAMFRRQIRVEQRQMASGRSQESRDGIEAGLMMMKLTPSSGQKDLIKTTNWIPLCQLTTAGPEHDRTHETEPPTCSAGRPSGACRVGAEQAEFSRLGSSEAFWKDERRVRYGVRVTR</sequence>
<dbReference type="AlphaFoldDB" id="A0A3S5FE12"/>
<keyword evidence="3" id="KW-1185">Reference proteome</keyword>
<protein>
    <submittedName>
        <fullName evidence="2">Uncharacterized protein</fullName>
    </submittedName>
</protein>
<feature type="compositionally biased region" description="Basic and acidic residues" evidence="1">
    <location>
        <begin position="71"/>
        <end position="80"/>
    </location>
</feature>
<dbReference type="Proteomes" id="UP000784294">
    <property type="component" value="Unassembled WGS sequence"/>
</dbReference>
<reference evidence="2" key="1">
    <citation type="submission" date="2018-11" db="EMBL/GenBank/DDBJ databases">
        <authorList>
            <consortium name="Pathogen Informatics"/>
        </authorList>
    </citation>
    <scope>NUCLEOTIDE SEQUENCE</scope>
</reference>
<evidence type="ECO:0000313" key="3">
    <source>
        <dbReference type="Proteomes" id="UP000784294"/>
    </source>
</evidence>
<proteinExistence type="predicted"/>
<accession>A0A3S5FE12</accession>
<comment type="caution">
    <text evidence="2">The sequence shown here is derived from an EMBL/GenBank/DDBJ whole genome shotgun (WGS) entry which is preliminary data.</text>
</comment>
<name>A0A3S5FE12_9PLAT</name>
<feature type="region of interest" description="Disordered" evidence="1">
    <location>
        <begin position="70"/>
        <end position="91"/>
    </location>
</feature>
<evidence type="ECO:0000313" key="2">
    <source>
        <dbReference type="EMBL" id="VEL22389.1"/>
    </source>
</evidence>
<evidence type="ECO:0000256" key="1">
    <source>
        <dbReference type="SAM" id="MobiDB-lite"/>
    </source>
</evidence>